<feature type="compositionally biased region" description="Basic and acidic residues" evidence="1">
    <location>
        <begin position="132"/>
        <end position="142"/>
    </location>
</feature>
<organism evidence="3 4">
    <name type="scientific">Bacillus weihaiensis</name>
    <dbReference type="NCBI Taxonomy" id="1547283"/>
    <lineage>
        <taxon>Bacteria</taxon>
        <taxon>Bacillati</taxon>
        <taxon>Bacillota</taxon>
        <taxon>Bacilli</taxon>
        <taxon>Bacillales</taxon>
        <taxon>Bacillaceae</taxon>
        <taxon>Bacillus</taxon>
    </lineage>
</organism>
<keyword evidence="2" id="KW-0812">Transmembrane</keyword>
<gene>
    <name evidence="3" type="ORF">A9C19_18025</name>
</gene>
<feature type="compositionally biased region" description="Polar residues" evidence="1">
    <location>
        <begin position="101"/>
        <end position="119"/>
    </location>
</feature>
<evidence type="ECO:0000256" key="2">
    <source>
        <dbReference type="SAM" id="Phobius"/>
    </source>
</evidence>
<dbReference type="AlphaFoldDB" id="A0A1L3MVX1"/>
<keyword evidence="4" id="KW-1185">Reference proteome</keyword>
<dbReference type="RefSeq" id="WP_072581278.1">
    <property type="nucleotide sequence ID" value="NZ_CP016020.1"/>
</dbReference>
<feature type="transmembrane region" description="Helical" evidence="2">
    <location>
        <begin position="53"/>
        <end position="73"/>
    </location>
</feature>
<proteinExistence type="predicted"/>
<evidence type="ECO:0000313" key="4">
    <source>
        <dbReference type="Proteomes" id="UP000181936"/>
    </source>
</evidence>
<evidence type="ECO:0000256" key="1">
    <source>
        <dbReference type="SAM" id="MobiDB-lite"/>
    </source>
</evidence>
<dbReference type="Proteomes" id="UP000181936">
    <property type="component" value="Chromosome"/>
</dbReference>
<reference evidence="3 4" key="1">
    <citation type="journal article" date="2016" name="Sci. Rep.">
        <title>Complete genome sequence and transcriptomic analysis of a novel marine strain Bacillus weihaiensis reveals the mechanism of brown algae degradation.</title>
        <authorList>
            <person name="Zhu Y."/>
            <person name="Chen P."/>
            <person name="Bao Y."/>
            <person name="Men Y."/>
            <person name="Zeng Y."/>
            <person name="Yang J."/>
            <person name="Sun J."/>
            <person name="Sun Y."/>
        </authorList>
    </citation>
    <scope>NUCLEOTIDE SEQUENCE [LARGE SCALE GENOMIC DNA]</scope>
    <source>
        <strain evidence="3 4">Alg07</strain>
    </source>
</reference>
<keyword evidence="2" id="KW-1133">Transmembrane helix</keyword>
<evidence type="ECO:0000313" key="3">
    <source>
        <dbReference type="EMBL" id="APH06478.1"/>
    </source>
</evidence>
<accession>A0A1L3MVX1</accession>
<name>A0A1L3MVX1_9BACI</name>
<feature type="region of interest" description="Disordered" evidence="1">
    <location>
        <begin position="101"/>
        <end position="142"/>
    </location>
</feature>
<dbReference type="EMBL" id="CP016020">
    <property type="protein sequence ID" value="APH06478.1"/>
    <property type="molecule type" value="Genomic_DNA"/>
</dbReference>
<dbReference type="OrthoDB" id="2891820at2"/>
<sequence>MKKFLFILGGLFILLGTGGLINFISMTLKAIQEEQEMYGGSVYFMVIQSVGTASPYLLLLIGGGIIISIAAFLTEYKKRSDLTSKLIDVLAQQQIQSHQVNSRNESAISKEPTINSPTDEFSEYEDFPQSEKNTEERIYWKG</sequence>
<protein>
    <submittedName>
        <fullName evidence="3">Uncharacterized protein</fullName>
    </submittedName>
</protein>
<dbReference type="KEGG" id="bwh:A9C19_18025"/>
<keyword evidence="2" id="KW-0472">Membrane</keyword>